<dbReference type="EMBL" id="JBHRYA010000007">
    <property type="protein sequence ID" value="MFC3716810.1"/>
    <property type="molecule type" value="Genomic_DNA"/>
</dbReference>
<evidence type="ECO:0000313" key="2">
    <source>
        <dbReference type="EMBL" id="MFC3716810.1"/>
    </source>
</evidence>
<dbReference type="Proteomes" id="UP001595705">
    <property type="component" value="Unassembled WGS sequence"/>
</dbReference>
<gene>
    <name evidence="2" type="ORF">ACFONC_11675</name>
</gene>
<keyword evidence="3" id="KW-1185">Reference proteome</keyword>
<dbReference type="InterPro" id="IPR011231">
    <property type="entry name" value="Phage_VT1-Sakai_H0018"/>
</dbReference>
<feature type="signal peptide" evidence="1">
    <location>
        <begin position="1"/>
        <end position="20"/>
    </location>
</feature>
<reference evidence="3" key="1">
    <citation type="journal article" date="2019" name="Int. J. Syst. Evol. Microbiol.">
        <title>The Global Catalogue of Microorganisms (GCM) 10K type strain sequencing project: providing services to taxonomists for standard genome sequencing and annotation.</title>
        <authorList>
            <consortium name="The Broad Institute Genomics Platform"/>
            <consortium name="The Broad Institute Genome Sequencing Center for Infectious Disease"/>
            <person name="Wu L."/>
            <person name="Ma J."/>
        </authorList>
    </citation>
    <scope>NUCLEOTIDE SEQUENCE [LARGE SCALE GENOMIC DNA]</scope>
    <source>
        <strain evidence="3">KCTC 42441</strain>
    </source>
</reference>
<organism evidence="2 3">
    <name type="scientific">Luteimonas soli</name>
    <dbReference type="NCBI Taxonomy" id="1648966"/>
    <lineage>
        <taxon>Bacteria</taxon>
        <taxon>Pseudomonadati</taxon>
        <taxon>Pseudomonadota</taxon>
        <taxon>Gammaproteobacteria</taxon>
        <taxon>Lysobacterales</taxon>
        <taxon>Lysobacteraceae</taxon>
        <taxon>Luteimonas</taxon>
    </lineage>
</organism>
<protein>
    <submittedName>
        <fullName evidence="2">Capsid cement protein</fullName>
    </submittedName>
</protein>
<dbReference type="RefSeq" id="WP_386744232.1">
    <property type="nucleotide sequence ID" value="NZ_JBHRYA010000007.1"/>
</dbReference>
<accession>A0ABV7XMP2</accession>
<proteinExistence type="predicted"/>
<sequence length="117" mass="10993">MSQKHSLLTLTILAAAALTAQRFVTTAGAVATAAGNADGVAATDAAIGDLVPVDVAGTAVVTAGAAIAAGAYVQVGTDGKAITQASGGAAVGKALEAASADGDPIEILLIPNAPTIA</sequence>
<evidence type="ECO:0000313" key="3">
    <source>
        <dbReference type="Proteomes" id="UP001595705"/>
    </source>
</evidence>
<comment type="caution">
    <text evidence="2">The sequence shown here is derived from an EMBL/GenBank/DDBJ whole genome shotgun (WGS) entry which is preliminary data.</text>
</comment>
<dbReference type="Pfam" id="PF09956">
    <property type="entry name" value="Phage_cement_2"/>
    <property type="match status" value="1"/>
</dbReference>
<feature type="chain" id="PRO_5045652412" evidence="1">
    <location>
        <begin position="21"/>
        <end position="117"/>
    </location>
</feature>
<evidence type="ECO:0000256" key="1">
    <source>
        <dbReference type="SAM" id="SignalP"/>
    </source>
</evidence>
<name>A0ABV7XMP2_9GAMM</name>
<keyword evidence="1" id="KW-0732">Signal</keyword>